<evidence type="ECO:0000313" key="2">
    <source>
        <dbReference type="EMBL" id="EIW77882.1"/>
    </source>
</evidence>
<feature type="compositionally biased region" description="Acidic residues" evidence="1">
    <location>
        <begin position="303"/>
        <end position="319"/>
    </location>
</feature>
<name>A0A5M3MF99_CONPW</name>
<dbReference type="Proteomes" id="UP000053558">
    <property type="component" value="Unassembled WGS sequence"/>
</dbReference>
<keyword evidence="3" id="KW-1185">Reference proteome</keyword>
<dbReference type="EMBL" id="JH711583">
    <property type="protein sequence ID" value="EIW77882.1"/>
    <property type="molecule type" value="Genomic_DNA"/>
</dbReference>
<accession>A0A5M3MF99</accession>
<reference evidence="3" key="1">
    <citation type="journal article" date="2012" name="Science">
        <title>The Paleozoic origin of enzymatic lignin decomposition reconstructed from 31 fungal genomes.</title>
        <authorList>
            <person name="Floudas D."/>
            <person name="Binder M."/>
            <person name="Riley R."/>
            <person name="Barry K."/>
            <person name="Blanchette R.A."/>
            <person name="Henrissat B."/>
            <person name="Martinez A.T."/>
            <person name="Otillar R."/>
            <person name="Spatafora J.W."/>
            <person name="Yadav J.S."/>
            <person name="Aerts A."/>
            <person name="Benoit I."/>
            <person name="Boyd A."/>
            <person name="Carlson A."/>
            <person name="Copeland A."/>
            <person name="Coutinho P.M."/>
            <person name="de Vries R.P."/>
            <person name="Ferreira P."/>
            <person name="Findley K."/>
            <person name="Foster B."/>
            <person name="Gaskell J."/>
            <person name="Glotzer D."/>
            <person name="Gorecki P."/>
            <person name="Heitman J."/>
            <person name="Hesse C."/>
            <person name="Hori C."/>
            <person name="Igarashi K."/>
            <person name="Jurgens J.A."/>
            <person name="Kallen N."/>
            <person name="Kersten P."/>
            <person name="Kohler A."/>
            <person name="Kuees U."/>
            <person name="Kumar T.K.A."/>
            <person name="Kuo A."/>
            <person name="LaButti K."/>
            <person name="Larrondo L.F."/>
            <person name="Lindquist E."/>
            <person name="Ling A."/>
            <person name="Lombard V."/>
            <person name="Lucas S."/>
            <person name="Lundell T."/>
            <person name="Martin R."/>
            <person name="McLaughlin D.J."/>
            <person name="Morgenstern I."/>
            <person name="Morin E."/>
            <person name="Murat C."/>
            <person name="Nagy L.G."/>
            <person name="Nolan M."/>
            <person name="Ohm R.A."/>
            <person name="Patyshakuliyeva A."/>
            <person name="Rokas A."/>
            <person name="Ruiz-Duenas F.J."/>
            <person name="Sabat G."/>
            <person name="Salamov A."/>
            <person name="Samejima M."/>
            <person name="Schmutz J."/>
            <person name="Slot J.C."/>
            <person name="St John F."/>
            <person name="Stenlid J."/>
            <person name="Sun H."/>
            <person name="Sun S."/>
            <person name="Syed K."/>
            <person name="Tsang A."/>
            <person name="Wiebenga A."/>
            <person name="Young D."/>
            <person name="Pisabarro A."/>
            <person name="Eastwood D.C."/>
            <person name="Martin F."/>
            <person name="Cullen D."/>
            <person name="Grigoriev I.V."/>
            <person name="Hibbett D.S."/>
        </authorList>
    </citation>
    <scope>NUCLEOTIDE SEQUENCE [LARGE SCALE GENOMIC DNA]</scope>
    <source>
        <strain evidence="3">RWD-64-598 SS2</strain>
    </source>
</reference>
<organism evidence="2 3">
    <name type="scientific">Coniophora puteana (strain RWD-64-598)</name>
    <name type="common">Brown rot fungus</name>
    <dbReference type="NCBI Taxonomy" id="741705"/>
    <lineage>
        <taxon>Eukaryota</taxon>
        <taxon>Fungi</taxon>
        <taxon>Dikarya</taxon>
        <taxon>Basidiomycota</taxon>
        <taxon>Agaricomycotina</taxon>
        <taxon>Agaricomycetes</taxon>
        <taxon>Agaricomycetidae</taxon>
        <taxon>Boletales</taxon>
        <taxon>Coniophorineae</taxon>
        <taxon>Coniophoraceae</taxon>
        <taxon>Coniophora</taxon>
    </lineage>
</organism>
<feature type="region of interest" description="Disordered" evidence="1">
    <location>
        <begin position="1"/>
        <end position="34"/>
    </location>
</feature>
<evidence type="ECO:0000313" key="3">
    <source>
        <dbReference type="Proteomes" id="UP000053558"/>
    </source>
</evidence>
<comment type="caution">
    <text evidence="2">The sequence shown here is derived from an EMBL/GenBank/DDBJ whole genome shotgun (WGS) entry which is preliminary data.</text>
</comment>
<gene>
    <name evidence="2" type="ORF">CONPUDRAFT_75654</name>
</gene>
<dbReference type="AlphaFoldDB" id="A0A5M3MF99"/>
<feature type="region of interest" description="Disordered" evidence="1">
    <location>
        <begin position="262"/>
        <end position="289"/>
    </location>
</feature>
<dbReference type="RefSeq" id="XP_007771898.1">
    <property type="nucleotide sequence ID" value="XM_007773708.1"/>
</dbReference>
<sequence>MTDIEEIASTDGPHVGQKRSASPDSFPQGEDSLRREIKRLRAEKSSLEVKCQVYTDLILRFHSGDSAGPAVPTPAPSSTVEKGPHESLREFAKQVLNLERTGADKDSGLDLGCAEILIATDYPACADTWTSIAWDRHQTKQKSLAIVPAAEPIEGTHVSSRGRIYHGYNDNYKWMVNKDGVPVDGCVALAVLRTARLIFSHWRRKNMLAPTFLNLPYEAICTYTCVIEKIHPVLKLAGDHWKSRLIATQIYPSEADKVFKSKNGAAKATKTEPEDDSDMTSGQPGASSSFDSAFISFTSVTELEQDTGDNDSSSDEADDQSSSTEPLVLRSRSIACSDASLRAAPAKSIDAVSTAIGGDMVAPPTVLFPPDACTTVAPAEPEDAPRPQAEPATAGAKDRVKKGRPGPPSAPMGKPPIGSGKSLWCDRIWWPLLGTKPEGTTARFNADWKALSQEDREVVFMFIFTLSNATDIDWSRQGEGHTGLDLVEGEESRQTGGLVALSNVSAVRTRSYAHGALAFLPTLVTWSWTRVHIARVAFIWILGVFDIFRWLCIIHELNYPKHAFPCVTMRINNC</sequence>
<feature type="region of interest" description="Disordered" evidence="1">
    <location>
        <begin position="302"/>
        <end position="330"/>
    </location>
</feature>
<dbReference type="GeneID" id="19209397"/>
<evidence type="ECO:0000256" key="1">
    <source>
        <dbReference type="SAM" id="MobiDB-lite"/>
    </source>
</evidence>
<feature type="compositionally biased region" description="Pro residues" evidence="1">
    <location>
        <begin position="405"/>
        <end position="414"/>
    </location>
</feature>
<dbReference type="KEGG" id="cput:CONPUDRAFT_75654"/>
<feature type="region of interest" description="Disordered" evidence="1">
    <location>
        <begin position="375"/>
        <end position="419"/>
    </location>
</feature>
<protein>
    <submittedName>
        <fullName evidence="2">Uncharacterized protein</fullName>
    </submittedName>
</protein>
<proteinExistence type="predicted"/>